<dbReference type="KEGG" id="bspl:114862735"/>
<name>A0A6P7NMF6_BETSP</name>
<dbReference type="PRINTS" id="PR01928">
    <property type="entry name" value="INTRLEUKN12B"/>
</dbReference>
<dbReference type="GO" id="GO:0005615">
    <property type="term" value="C:extracellular space"/>
    <property type="evidence" value="ECO:0007669"/>
    <property type="project" value="UniProtKB-KW"/>
</dbReference>
<evidence type="ECO:0000313" key="9">
    <source>
        <dbReference type="RefSeq" id="XP_040928316.1"/>
    </source>
</evidence>
<dbReference type="InterPro" id="IPR015528">
    <property type="entry name" value="IL-12_beta"/>
</dbReference>
<feature type="domain" description="Interleukin-12 beta central" evidence="6">
    <location>
        <begin position="114"/>
        <end position="191"/>
    </location>
</feature>
<evidence type="ECO:0000256" key="4">
    <source>
        <dbReference type="ARBA" id="ARBA00023319"/>
    </source>
</evidence>
<evidence type="ECO:0000256" key="1">
    <source>
        <dbReference type="ARBA" id="ARBA00022729"/>
    </source>
</evidence>
<dbReference type="Pfam" id="PF10420">
    <property type="entry name" value="IL12p40_C"/>
    <property type="match status" value="1"/>
</dbReference>
<dbReference type="RefSeq" id="XP_040928316.1">
    <property type="nucleotide sequence ID" value="XM_041072382.2"/>
</dbReference>
<evidence type="ECO:0000256" key="5">
    <source>
        <dbReference type="RuleBase" id="RU281113"/>
    </source>
</evidence>
<dbReference type="InterPro" id="IPR050676">
    <property type="entry name" value="IL-12"/>
</dbReference>
<keyword evidence="5" id="KW-0202">Cytokine</keyword>
<evidence type="ECO:0000256" key="2">
    <source>
        <dbReference type="ARBA" id="ARBA00023157"/>
    </source>
</evidence>
<dbReference type="SUPFAM" id="SSF49265">
    <property type="entry name" value="Fibronectin type III"/>
    <property type="match status" value="1"/>
</dbReference>
<protein>
    <recommendedName>
        <fullName evidence="5">Interleukin-12 subunit beta</fullName>
        <shortName evidence="5">IL-12B</shortName>
    </recommendedName>
    <alternativeName>
        <fullName evidence="5">Cytotoxic lymphocyte maturation factor 40 kDa subunit</fullName>
    </alternativeName>
    <alternativeName>
        <fullName evidence="5">IL-12 subunit p40</fullName>
    </alternativeName>
</protein>
<feature type="signal peptide" evidence="5">
    <location>
        <begin position="1"/>
        <end position="19"/>
    </location>
</feature>
<dbReference type="RefSeq" id="XP_029019188.1">
    <property type="nucleotide sequence ID" value="XM_029163355.3"/>
</dbReference>
<sequence length="338" mass="38949">MNTLWLWVFQTLFIILTGANELNNFPENFMVVRMNHTATLTCGQQPTGPVVWKFNDQVLSKDLFDISVDPVSQKLTVRNVDTPMMGKYTCWMGDKELLSTHLLLEHEDGWLAVDFLNCRAKSYDCTFSCTWTRSDTAVRLGLGHDCAKGEKSCQWVTNSDRHDGGFEFELSHSLLPYSEESSMLKVTAEAIVNLSVLRGTKEFYLRDIVQPDSPKIVNCHEVQEELNVTIEPPSTWSTPHSFFRLEHEIEYLLRDDGKTERSSSAVIPKRISKLRVRSRDPLVVSPWSQWTPWKNVRTGKKLCKCKNKAKFCCPELPAGYLEQCEKRKMKKKERKMQS</sequence>
<dbReference type="InterPro" id="IPR013783">
    <property type="entry name" value="Ig-like_fold"/>
</dbReference>
<dbReference type="SUPFAM" id="SSF48726">
    <property type="entry name" value="Immunoglobulin"/>
    <property type="match status" value="1"/>
</dbReference>
<dbReference type="InterPro" id="IPR036116">
    <property type="entry name" value="FN3_sf"/>
</dbReference>
<dbReference type="InterPro" id="IPR036179">
    <property type="entry name" value="Ig-like_dom_sf"/>
</dbReference>
<dbReference type="CTD" id="100001799"/>
<dbReference type="InterPro" id="IPR019482">
    <property type="entry name" value="IL-12_beta_cen-dom"/>
</dbReference>
<dbReference type="OrthoDB" id="9945899at2759"/>
<keyword evidence="7" id="KW-1185">Reference proteome</keyword>
<organism evidence="7 8">
    <name type="scientific">Betta splendens</name>
    <name type="common">Siamese fighting fish</name>
    <dbReference type="NCBI Taxonomy" id="158456"/>
    <lineage>
        <taxon>Eukaryota</taxon>
        <taxon>Metazoa</taxon>
        <taxon>Chordata</taxon>
        <taxon>Craniata</taxon>
        <taxon>Vertebrata</taxon>
        <taxon>Euteleostomi</taxon>
        <taxon>Actinopterygii</taxon>
        <taxon>Neopterygii</taxon>
        <taxon>Teleostei</taxon>
        <taxon>Neoteleostei</taxon>
        <taxon>Acanthomorphata</taxon>
        <taxon>Anabantaria</taxon>
        <taxon>Anabantiformes</taxon>
        <taxon>Anabantoidei</taxon>
        <taxon>Osphronemidae</taxon>
        <taxon>Betta</taxon>
    </lineage>
</organism>
<dbReference type="PANTHER" id="PTHR48485">
    <property type="entry name" value="INTERLEUKIN-12 SUBUNIT BETA-RELATED"/>
    <property type="match status" value="1"/>
</dbReference>
<evidence type="ECO:0000313" key="10">
    <source>
        <dbReference type="RefSeq" id="XP_055367831.1"/>
    </source>
</evidence>
<dbReference type="GeneID" id="114862735"/>
<evidence type="ECO:0000256" key="3">
    <source>
        <dbReference type="ARBA" id="ARBA00023180"/>
    </source>
</evidence>
<evidence type="ECO:0000313" key="8">
    <source>
        <dbReference type="RefSeq" id="XP_029019188.1"/>
    </source>
</evidence>
<evidence type="ECO:0000259" key="6">
    <source>
        <dbReference type="Pfam" id="PF10420"/>
    </source>
</evidence>
<dbReference type="GeneTree" id="ENSGT00390000012630"/>
<feature type="chain" id="PRO_5044519022" description="Interleukin-12 subunit beta" evidence="5">
    <location>
        <begin position="20"/>
        <end position="338"/>
    </location>
</feature>
<dbReference type="Gene3D" id="2.60.40.10">
    <property type="entry name" value="Immunoglobulins"/>
    <property type="match status" value="3"/>
</dbReference>
<keyword evidence="2" id="KW-1015">Disulfide bond</keyword>
<dbReference type="AlphaFoldDB" id="A0A6P7NMF6"/>
<evidence type="ECO:0000313" key="7">
    <source>
        <dbReference type="Proteomes" id="UP000515150"/>
    </source>
</evidence>
<dbReference type="GO" id="GO:0005125">
    <property type="term" value="F:cytokine activity"/>
    <property type="evidence" value="ECO:0007669"/>
    <property type="project" value="UniProtKB-KW"/>
</dbReference>
<dbReference type="Proteomes" id="UP000515150">
    <property type="component" value="Chromosome 9"/>
</dbReference>
<comment type="subcellular location">
    <subcellularLocation>
        <location evidence="5">Secreted</location>
    </subcellularLocation>
</comment>
<keyword evidence="1 5" id="KW-0732">Signal</keyword>
<gene>
    <name evidence="8 9 10" type="primary">il12b2</name>
    <name evidence="5" type="synonym">IL12B</name>
</gene>
<reference evidence="8 9" key="1">
    <citation type="submission" date="2025-04" db="UniProtKB">
        <authorList>
            <consortium name="RefSeq"/>
        </authorList>
    </citation>
    <scope>IDENTIFICATION</scope>
</reference>
<dbReference type="GO" id="GO:0004896">
    <property type="term" value="F:cytokine receptor activity"/>
    <property type="evidence" value="ECO:0007669"/>
    <property type="project" value="UniProtKB-UniRule"/>
</dbReference>
<proteinExistence type="inferred from homology"/>
<keyword evidence="4 5" id="KW-0393">Immunoglobulin domain</keyword>
<dbReference type="PANTHER" id="PTHR48485:SF3">
    <property type="entry name" value="INTERLEUKIN-12 SUBUNIT BETA"/>
    <property type="match status" value="1"/>
</dbReference>
<accession>A0A6P7NMF6</accession>
<keyword evidence="3 5" id="KW-0325">Glycoprotein</keyword>
<keyword evidence="5" id="KW-0964">Secreted</keyword>
<comment type="similarity">
    <text evidence="5">Belongs to the IL-12B family.</text>
</comment>
<dbReference type="RefSeq" id="XP_055367831.1">
    <property type="nucleotide sequence ID" value="XM_055511856.1"/>
</dbReference>
<comment type="subunit">
    <text evidence="5">Heterodimer with IL12A; disulfide-linked. The heterodimer is known as interleukin IL-12.</text>
</comment>